<evidence type="ECO:0000256" key="1">
    <source>
        <dbReference type="ARBA" id="ARBA00001412"/>
    </source>
</evidence>
<dbReference type="InterPro" id="IPR032312">
    <property type="entry name" value="LacZ_4"/>
</dbReference>
<evidence type="ECO:0000256" key="2">
    <source>
        <dbReference type="ARBA" id="ARBA00007401"/>
    </source>
</evidence>
<comment type="similarity">
    <text evidence="2">Belongs to the glycosyl hydrolase 2 family.</text>
</comment>
<dbReference type="Proteomes" id="UP001644719">
    <property type="component" value="Unassembled WGS sequence"/>
</dbReference>
<keyword evidence="6" id="KW-0326">Glycosidase</keyword>
<evidence type="ECO:0000259" key="8">
    <source>
        <dbReference type="SMART" id="SM01038"/>
    </source>
</evidence>
<dbReference type="PANTHER" id="PTHR46323">
    <property type="entry name" value="BETA-GALACTOSIDASE"/>
    <property type="match status" value="1"/>
</dbReference>
<evidence type="ECO:0000256" key="6">
    <source>
        <dbReference type="ARBA" id="ARBA00023295"/>
    </source>
</evidence>
<dbReference type="InterPro" id="IPR008979">
    <property type="entry name" value="Galactose-bd-like_sf"/>
</dbReference>
<comment type="catalytic activity">
    <reaction evidence="1">
        <text>Hydrolysis of terminal non-reducing beta-D-galactose residues in beta-D-galactosides.</text>
        <dbReference type="EC" id="3.2.1.23"/>
    </reaction>
</comment>
<dbReference type="Gene3D" id="2.60.120.260">
    <property type="entry name" value="Galactose-binding domain-like"/>
    <property type="match status" value="1"/>
</dbReference>
<evidence type="ECO:0000313" key="9">
    <source>
        <dbReference type="EMBL" id="NSG87038.1"/>
    </source>
</evidence>
<accession>A0ABX2HCU8</accession>
<evidence type="ECO:0000256" key="7">
    <source>
        <dbReference type="ARBA" id="ARBA00032230"/>
    </source>
</evidence>
<dbReference type="InterPro" id="IPR011013">
    <property type="entry name" value="Gal_mutarotase_sf_dom"/>
</dbReference>
<gene>
    <name evidence="9" type="ORF">G5B17_16860</name>
</gene>
<reference evidence="9 10" key="1">
    <citation type="journal article" date="2020" name="Cell Host Microbe">
        <title>Functional and Genomic Variation between Human-Derived Isolates of Lachnospiraceae Reveals Inter- and Intra-Species Diversity.</title>
        <authorList>
            <person name="Sorbara M.T."/>
            <person name="Littmann E.R."/>
            <person name="Fontana E."/>
            <person name="Moody T.U."/>
            <person name="Kohout C.E."/>
            <person name="Gjonbalaj M."/>
            <person name="Eaton V."/>
            <person name="Seok R."/>
            <person name="Leiner I.M."/>
            <person name="Pamer E.G."/>
        </authorList>
    </citation>
    <scope>NUCLEOTIDE SEQUENCE [LARGE SCALE GENOMIC DNA]</scope>
    <source>
        <strain evidence="9 10">MSK.17.74</strain>
    </source>
</reference>
<dbReference type="PANTHER" id="PTHR46323:SF2">
    <property type="entry name" value="BETA-GALACTOSIDASE"/>
    <property type="match status" value="1"/>
</dbReference>
<dbReference type="Pfam" id="PF02836">
    <property type="entry name" value="Glyco_hydro_2_C"/>
    <property type="match status" value="1"/>
</dbReference>
<dbReference type="InterPro" id="IPR006102">
    <property type="entry name" value="Ig-like_GH2"/>
</dbReference>
<keyword evidence="10" id="KW-1185">Reference proteome</keyword>
<comment type="caution">
    <text evidence="9">The sequence shown here is derived from an EMBL/GenBank/DDBJ whole genome shotgun (WGS) entry which is preliminary data.</text>
</comment>
<dbReference type="SUPFAM" id="SSF74650">
    <property type="entry name" value="Galactose mutarotase-like"/>
    <property type="match status" value="1"/>
</dbReference>
<dbReference type="RefSeq" id="WP_173770225.1">
    <property type="nucleotide sequence ID" value="NZ_JAAITS010000057.1"/>
</dbReference>
<dbReference type="InterPro" id="IPR013783">
    <property type="entry name" value="Ig-like_fold"/>
</dbReference>
<dbReference type="Gene3D" id="3.20.20.80">
    <property type="entry name" value="Glycosidases"/>
    <property type="match status" value="1"/>
</dbReference>
<dbReference type="EC" id="3.2.1.23" evidence="3"/>
<dbReference type="InterPro" id="IPR014718">
    <property type="entry name" value="GH-type_carb-bd"/>
</dbReference>
<organism evidence="9 10">
    <name type="scientific">Blautia faecis</name>
    <dbReference type="NCBI Taxonomy" id="871665"/>
    <lineage>
        <taxon>Bacteria</taxon>
        <taxon>Bacillati</taxon>
        <taxon>Bacillota</taxon>
        <taxon>Clostridia</taxon>
        <taxon>Lachnospirales</taxon>
        <taxon>Lachnospiraceae</taxon>
        <taxon>Blautia</taxon>
    </lineage>
</organism>
<dbReference type="InterPro" id="IPR006101">
    <property type="entry name" value="Glyco_hydro_2"/>
</dbReference>
<evidence type="ECO:0000256" key="4">
    <source>
        <dbReference type="ARBA" id="ARBA00013303"/>
    </source>
</evidence>
<dbReference type="PROSITE" id="PS00608">
    <property type="entry name" value="GLYCOSYL_HYDROL_F2_2"/>
    <property type="match status" value="1"/>
</dbReference>
<feature type="domain" description="Beta galactosidase small chain/" evidence="8">
    <location>
        <begin position="750"/>
        <end position="1019"/>
    </location>
</feature>
<dbReference type="SUPFAM" id="SSF49303">
    <property type="entry name" value="beta-Galactosidase/glucuronidase domain"/>
    <property type="match status" value="2"/>
</dbReference>
<sequence>MIVPKHYENLNVLHENTMPHRAYYMPASKDMGSLVHDREKSDRMELLNGNWKFQFYKSIYDLQEKFYEAGYDTKGFDEIPVPGIWQNYGYDSHQYTNVRYPIPLDPPYVPQENPCGAYVHQFEYKKDSKAPKAYLNFEGVDSCFYVWINGVYVGYSQVAHATSEFDVTDHLKEGTNTLAVLVLKWCDGTYLEDQDKFRMTGIFRDVYLLKRPESVLYDYFTTTSIGENGAEIEIRANFLGESNAAENTKIVIRNHEGNTVATGTFKKCDDENFAYKAVLDITNPVLWNPEQPYLYQVLFLSENEVIIDRIGIREIHCEGSVIYINGVKAKFKGVNRHDSDPITGSAVNMEQIKKDLIMMKQHNFNAVRSSHYPNSPYFYQLCDEYGLFVTAEADNESHGTQTQYLKNSEWENVVEQWNKRIANNPDFIPATMDRTRLCVEREKNRPCIVMWSMGNECGYGCTFEESLKWTKEFDPTRLTTYESAFYQSTDREYDYSNIDVVGRMYPAFSEIDEYMEKNPDKPLLLVEYCHAMGNGPGVLEDYFELIQKYDSLCGGFVWEWCDHAIYKGQAENGKGIYYYGGDHGEEIHDGNFCMDGLVYPDRTPHTGLKEYKNIYRPARVLHYDQETGDMVLHNYMNYVDLKDYIYLIYEVSVDGEVDCVGQIELDESIPAHEEKTIKLPVSIPDSGKCHLKVSYCLKTNTQILHSDESLGFDEILLKNIDGRNQKAIELLAEMNTDNIFTVEECDRYFTIHVGQENTYRFNRLTGLFESITVKGKELLTRPMELNIWRAPTDNDRKIKLEWMNAHYDQSYARAYETSCITKNGKLHILGTLSVSAPTVQKILDVKSEWIITSDGAIQVKMDVKRDLEFPMLPRFGIRLFLNRDFDNVEYYGIGPEESYVDKRRAGSHGKYDANVLEMHEDYLRPQENGSHTDCDYLILKGKENTFAAAGERTFSFNVSPYTQEELTAKRHSYELQPCGSTVVCLDYVQNGIGSNSCGPELSEQYRLDAEQFNFEIKMIIK</sequence>
<dbReference type="Pfam" id="PF02837">
    <property type="entry name" value="Glyco_hydro_2_N"/>
    <property type="match status" value="1"/>
</dbReference>
<dbReference type="InterPro" id="IPR006103">
    <property type="entry name" value="Glyco_hydro_2_cat"/>
</dbReference>
<dbReference type="SUPFAM" id="SSF49785">
    <property type="entry name" value="Galactose-binding domain-like"/>
    <property type="match status" value="1"/>
</dbReference>
<dbReference type="InterPro" id="IPR050347">
    <property type="entry name" value="Bact_Beta-galactosidase"/>
</dbReference>
<keyword evidence="5" id="KW-0378">Hydrolase</keyword>
<name>A0ABX2HCU8_9FIRM</name>
<evidence type="ECO:0000256" key="5">
    <source>
        <dbReference type="ARBA" id="ARBA00022801"/>
    </source>
</evidence>
<dbReference type="InterPro" id="IPR023232">
    <property type="entry name" value="Glyco_hydro_2_AS"/>
</dbReference>
<dbReference type="PRINTS" id="PR00132">
    <property type="entry name" value="GLHYDRLASE2"/>
</dbReference>
<dbReference type="Pfam" id="PF16353">
    <property type="entry name" value="LacZ_4"/>
    <property type="match status" value="1"/>
</dbReference>
<evidence type="ECO:0000256" key="3">
    <source>
        <dbReference type="ARBA" id="ARBA00012756"/>
    </source>
</evidence>
<dbReference type="InterPro" id="IPR036156">
    <property type="entry name" value="Beta-gal/glucu_dom_sf"/>
</dbReference>
<dbReference type="EMBL" id="JAAITS010000057">
    <property type="protein sequence ID" value="NSG87038.1"/>
    <property type="molecule type" value="Genomic_DNA"/>
</dbReference>
<proteinExistence type="inferred from homology"/>
<dbReference type="Gene3D" id="2.60.40.10">
    <property type="entry name" value="Immunoglobulins"/>
    <property type="match status" value="2"/>
</dbReference>
<dbReference type="SMART" id="SM01038">
    <property type="entry name" value="Bgal_small_N"/>
    <property type="match status" value="1"/>
</dbReference>
<dbReference type="InterPro" id="IPR004199">
    <property type="entry name" value="B-gal_small/dom_5"/>
</dbReference>
<dbReference type="InterPro" id="IPR017853">
    <property type="entry name" value="GH"/>
</dbReference>
<dbReference type="InterPro" id="IPR006104">
    <property type="entry name" value="Glyco_hydro_2_N"/>
</dbReference>
<dbReference type="SUPFAM" id="SSF51445">
    <property type="entry name" value="(Trans)glycosidases"/>
    <property type="match status" value="1"/>
</dbReference>
<dbReference type="Pfam" id="PF02929">
    <property type="entry name" value="Bgal_small_N"/>
    <property type="match status" value="1"/>
</dbReference>
<dbReference type="Pfam" id="PF00703">
    <property type="entry name" value="Glyco_hydro_2"/>
    <property type="match status" value="1"/>
</dbReference>
<evidence type="ECO:0000313" key="10">
    <source>
        <dbReference type="Proteomes" id="UP001644719"/>
    </source>
</evidence>
<protein>
    <recommendedName>
        <fullName evidence="4">Beta-galactosidase</fullName>
        <ecNumber evidence="3">3.2.1.23</ecNumber>
    </recommendedName>
    <alternativeName>
        <fullName evidence="7">Lactase</fullName>
    </alternativeName>
</protein>
<dbReference type="Gene3D" id="2.70.98.10">
    <property type="match status" value="1"/>
</dbReference>